<evidence type="ECO:0000313" key="4">
    <source>
        <dbReference type="EMBL" id="TMQ70273.1"/>
    </source>
</evidence>
<sequence>MPMASRWLLREVGSRGGMVTPRTHDRPLGPLGPPVRRQRPLRRGWRFGLLVERRYLAQAQPTGLMEALRARGHEVTLVDPQGGPVDVGDDRWLHGLDMVVARGRSWELLCMMAVAETRGVATVNLRAAIAAVHNKAEMGARLAAGRVPTPRTLLAPGARLTAASRIERFPLVLKPVFGDNGRDVRVIRDRAELERLGWSEPLVLAQEFIAGDGHELKLYVIGHDVWAVRRPAMLLADGRADGPPAAPPAGEAVPLRPGERDLALCCKRLFGLELFGLDCIRTPSGTVVIEVNDFPNYGSVPSASERLADFVMKRARATRRRT</sequence>
<name>A0A538U340_UNCEI</name>
<evidence type="ECO:0000313" key="5">
    <source>
        <dbReference type="Proteomes" id="UP000319771"/>
    </source>
</evidence>
<organism evidence="4 5">
    <name type="scientific">Eiseniibacteriota bacterium</name>
    <dbReference type="NCBI Taxonomy" id="2212470"/>
    <lineage>
        <taxon>Bacteria</taxon>
        <taxon>Candidatus Eiseniibacteriota</taxon>
    </lineage>
</organism>
<protein>
    <submittedName>
        <fullName evidence="4">ATP-grasp domain-containing protein</fullName>
    </submittedName>
</protein>
<proteinExistence type="predicted"/>
<evidence type="ECO:0000256" key="1">
    <source>
        <dbReference type="PROSITE-ProRule" id="PRU00409"/>
    </source>
</evidence>
<evidence type="ECO:0000256" key="2">
    <source>
        <dbReference type="SAM" id="MobiDB-lite"/>
    </source>
</evidence>
<dbReference type="GO" id="GO:0005524">
    <property type="term" value="F:ATP binding"/>
    <property type="evidence" value="ECO:0007669"/>
    <property type="project" value="UniProtKB-UniRule"/>
</dbReference>
<dbReference type="PANTHER" id="PTHR21621">
    <property type="entry name" value="RIBOSOMAL PROTEIN S6 MODIFICATION PROTEIN"/>
    <property type="match status" value="1"/>
</dbReference>
<dbReference type="GO" id="GO:0046872">
    <property type="term" value="F:metal ion binding"/>
    <property type="evidence" value="ECO:0007669"/>
    <property type="project" value="InterPro"/>
</dbReference>
<dbReference type="InterPro" id="IPR013651">
    <property type="entry name" value="ATP-grasp_RimK-type"/>
</dbReference>
<dbReference type="GO" id="GO:0005737">
    <property type="term" value="C:cytoplasm"/>
    <property type="evidence" value="ECO:0007669"/>
    <property type="project" value="TreeGrafter"/>
</dbReference>
<dbReference type="PROSITE" id="PS50975">
    <property type="entry name" value="ATP_GRASP"/>
    <property type="match status" value="1"/>
</dbReference>
<dbReference type="Pfam" id="PF08443">
    <property type="entry name" value="RimK"/>
    <property type="match status" value="1"/>
</dbReference>
<gene>
    <name evidence="4" type="ORF">E6K81_12990</name>
</gene>
<dbReference type="PANTHER" id="PTHR21621:SF0">
    <property type="entry name" value="BETA-CITRYLGLUTAMATE SYNTHASE B-RELATED"/>
    <property type="match status" value="1"/>
</dbReference>
<dbReference type="EMBL" id="VBPB01000238">
    <property type="protein sequence ID" value="TMQ70273.1"/>
    <property type="molecule type" value="Genomic_DNA"/>
</dbReference>
<comment type="caution">
    <text evidence="4">The sequence shown here is derived from an EMBL/GenBank/DDBJ whole genome shotgun (WGS) entry which is preliminary data.</text>
</comment>
<dbReference type="Gene3D" id="3.40.50.20">
    <property type="match status" value="1"/>
</dbReference>
<feature type="domain" description="ATP-grasp" evidence="3">
    <location>
        <begin position="139"/>
        <end position="319"/>
    </location>
</feature>
<dbReference type="GO" id="GO:0009432">
    <property type="term" value="P:SOS response"/>
    <property type="evidence" value="ECO:0007669"/>
    <property type="project" value="TreeGrafter"/>
</dbReference>
<dbReference type="AlphaFoldDB" id="A0A538U340"/>
<feature type="region of interest" description="Disordered" evidence="2">
    <location>
        <begin position="16"/>
        <end position="35"/>
    </location>
</feature>
<dbReference type="SUPFAM" id="SSF56059">
    <property type="entry name" value="Glutathione synthetase ATP-binding domain-like"/>
    <property type="match status" value="1"/>
</dbReference>
<dbReference type="GO" id="GO:0018169">
    <property type="term" value="F:ribosomal S6-glutamic acid ligase activity"/>
    <property type="evidence" value="ECO:0007669"/>
    <property type="project" value="TreeGrafter"/>
</dbReference>
<keyword evidence="1" id="KW-0547">Nucleotide-binding</keyword>
<keyword evidence="1" id="KW-0067">ATP-binding</keyword>
<evidence type="ECO:0000259" key="3">
    <source>
        <dbReference type="PROSITE" id="PS50975"/>
    </source>
</evidence>
<dbReference type="InterPro" id="IPR011761">
    <property type="entry name" value="ATP-grasp"/>
</dbReference>
<reference evidence="4 5" key="1">
    <citation type="journal article" date="2019" name="Nat. Microbiol.">
        <title>Mediterranean grassland soil C-N compound turnover is dependent on rainfall and depth, and is mediated by genomically divergent microorganisms.</title>
        <authorList>
            <person name="Diamond S."/>
            <person name="Andeer P.F."/>
            <person name="Li Z."/>
            <person name="Crits-Christoph A."/>
            <person name="Burstein D."/>
            <person name="Anantharaman K."/>
            <person name="Lane K.R."/>
            <person name="Thomas B.C."/>
            <person name="Pan C."/>
            <person name="Northen T.R."/>
            <person name="Banfield J.F."/>
        </authorList>
    </citation>
    <scope>NUCLEOTIDE SEQUENCE [LARGE SCALE GENOMIC DNA]</scope>
    <source>
        <strain evidence="4">WS_11</strain>
    </source>
</reference>
<accession>A0A538U340</accession>
<dbReference type="Proteomes" id="UP000319771">
    <property type="component" value="Unassembled WGS sequence"/>
</dbReference>
<dbReference type="Gene3D" id="3.30.470.20">
    <property type="entry name" value="ATP-grasp fold, B domain"/>
    <property type="match status" value="1"/>
</dbReference>